<protein>
    <submittedName>
        <fullName evidence="1">Uncharacterized protein</fullName>
    </submittedName>
</protein>
<dbReference type="EMBL" id="UINC01006247">
    <property type="protein sequence ID" value="SVA26382.1"/>
    <property type="molecule type" value="Genomic_DNA"/>
</dbReference>
<feature type="non-terminal residue" evidence="1">
    <location>
        <position position="27"/>
    </location>
</feature>
<proteinExistence type="predicted"/>
<accession>A0A381UDU3</accession>
<reference evidence="1" key="1">
    <citation type="submission" date="2018-05" db="EMBL/GenBank/DDBJ databases">
        <authorList>
            <person name="Lanie J.A."/>
            <person name="Ng W.-L."/>
            <person name="Kazmierczak K.M."/>
            <person name="Andrzejewski T.M."/>
            <person name="Davidsen T.M."/>
            <person name="Wayne K.J."/>
            <person name="Tettelin H."/>
            <person name="Glass J.I."/>
            <person name="Rusch D."/>
            <person name="Podicherti R."/>
            <person name="Tsui H.-C.T."/>
            <person name="Winkler M.E."/>
        </authorList>
    </citation>
    <scope>NUCLEOTIDE SEQUENCE</scope>
</reference>
<name>A0A381UDU3_9ZZZZ</name>
<dbReference type="AlphaFoldDB" id="A0A381UDU3"/>
<feature type="non-terminal residue" evidence="1">
    <location>
        <position position="1"/>
    </location>
</feature>
<organism evidence="1">
    <name type="scientific">marine metagenome</name>
    <dbReference type="NCBI Taxonomy" id="408172"/>
    <lineage>
        <taxon>unclassified sequences</taxon>
        <taxon>metagenomes</taxon>
        <taxon>ecological metagenomes</taxon>
    </lineage>
</organism>
<evidence type="ECO:0000313" key="1">
    <source>
        <dbReference type="EMBL" id="SVA26382.1"/>
    </source>
</evidence>
<sequence>VLSQHSILQVENIATRFRTQEGLVHAV</sequence>
<gene>
    <name evidence="1" type="ORF">METZ01_LOCUS79236</name>
</gene>